<dbReference type="PANTHER" id="PTHR33359">
    <property type="entry name" value="MOLYBDOPTERIN SYNTHASE SULFUR CARRIER SUBUNIT"/>
    <property type="match status" value="1"/>
</dbReference>
<proteinExistence type="inferred from homology"/>
<name>A0ABT7DWN0_9NEIS</name>
<evidence type="ECO:0000256" key="1">
    <source>
        <dbReference type="ARBA" id="ARBA00022741"/>
    </source>
</evidence>
<dbReference type="Pfam" id="PF02597">
    <property type="entry name" value="ThiS"/>
    <property type="match status" value="1"/>
</dbReference>
<accession>A0ABT7DWN0</accession>
<sequence>MREIDLLFFARLREVLGVGHERLSLPETVRTVADLMGLLCQREGKWAEELGGKRLFRVAINQEMASLDAEIPAGAEVAIFPPVTGG</sequence>
<comment type="caution">
    <text evidence="4">The sequence shown here is derived from an EMBL/GenBank/DDBJ whole genome shotgun (WGS) entry which is preliminary data.</text>
</comment>
<keyword evidence="5" id="KW-1185">Reference proteome</keyword>
<reference evidence="4" key="1">
    <citation type="submission" date="2023-03" db="EMBL/GenBank/DDBJ databases">
        <title>Chitinimonas shenzhenensis gen. nov., sp. nov., a novel member of family Burkholderiaceae isolated from activated sludge collected in Shen Zhen, China.</title>
        <authorList>
            <person name="Wang X."/>
        </authorList>
    </citation>
    <scope>NUCLEOTIDE SEQUENCE</scope>
    <source>
        <strain evidence="4">DQS-5</strain>
    </source>
</reference>
<dbReference type="InterPro" id="IPR044672">
    <property type="entry name" value="MOCS2A"/>
</dbReference>
<dbReference type="Proteomes" id="UP001172778">
    <property type="component" value="Unassembled WGS sequence"/>
</dbReference>
<organism evidence="4 5">
    <name type="scientific">Parachitinimonas caeni</name>
    <dbReference type="NCBI Taxonomy" id="3031301"/>
    <lineage>
        <taxon>Bacteria</taxon>
        <taxon>Pseudomonadati</taxon>
        <taxon>Pseudomonadota</taxon>
        <taxon>Betaproteobacteria</taxon>
        <taxon>Neisseriales</taxon>
        <taxon>Chitinibacteraceae</taxon>
        <taxon>Parachitinimonas</taxon>
    </lineage>
</organism>
<gene>
    <name evidence="4" type="primary">moaD</name>
    <name evidence="4" type="ORF">PZA18_10270</name>
</gene>
<dbReference type="SUPFAM" id="SSF54285">
    <property type="entry name" value="MoaD/ThiS"/>
    <property type="match status" value="1"/>
</dbReference>
<protein>
    <recommendedName>
        <fullName evidence="3">Molybdopterin synthase sulfur carrier subunit</fullName>
    </recommendedName>
</protein>
<dbReference type="Gene3D" id="3.10.20.30">
    <property type="match status" value="1"/>
</dbReference>
<dbReference type="PANTHER" id="PTHR33359:SF1">
    <property type="entry name" value="MOLYBDOPTERIN SYNTHASE SULFUR CARRIER SUBUNIT"/>
    <property type="match status" value="1"/>
</dbReference>
<dbReference type="InterPro" id="IPR003749">
    <property type="entry name" value="ThiS/MoaD-like"/>
</dbReference>
<evidence type="ECO:0000313" key="4">
    <source>
        <dbReference type="EMBL" id="MDK2124436.1"/>
    </source>
</evidence>
<evidence type="ECO:0000313" key="5">
    <source>
        <dbReference type="Proteomes" id="UP001172778"/>
    </source>
</evidence>
<keyword evidence="1" id="KW-0547">Nucleotide-binding</keyword>
<dbReference type="InterPro" id="IPR016155">
    <property type="entry name" value="Mopterin_synth/thiamin_S_b"/>
</dbReference>
<dbReference type="NCBIfam" id="TIGR01682">
    <property type="entry name" value="moaD"/>
    <property type="match status" value="1"/>
</dbReference>
<evidence type="ECO:0000256" key="3">
    <source>
        <dbReference type="ARBA" id="ARBA00024247"/>
    </source>
</evidence>
<dbReference type="InterPro" id="IPR012675">
    <property type="entry name" value="Beta-grasp_dom_sf"/>
</dbReference>
<dbReference type="RefSeq" id="WP_284100749.1">
    <property type="nucleotide sequence ID" value="NZ_JARRAF010000010.1"/>
</dbReference>
<evidence type="ECO:0000256" key="2">
    <source>
        <dbReference type="ARBA" id="ARBA00024200"/>
    </source>
</evidence>
<comment type="similarity">
    <text evidence="2">Belongs to the MoaD family.</text>
</comment>
<dbReference type="EMBL" id="JARRAF010000010">
    <property type="protein sequence ID" value="MDK2124436.1"/>
    <property type="molecule type" value="Genomic_DNA"/>
</dbReference>
<dbReference type="CDD" id="cd00754">
    <property type="entry name" value="Ubl_MoaD"/>
    <property type="match status" value="1"/>
</dbReference>